<feature type="transmembrane region" description="Helical" evidence="7">
    <location>
        <begin position="338"/>
        <end position="361"/>
    </location>
</feature>
<evidence type="ECO:0000256" key="1">
    <source>
        <dbReference type="ARBA" id="ARBA00004651"/>
    </source>
</evidence>
<gene>
    <name evidence="8" type="ORF">DVA86_28885</name>
</gene>
<keyword evidence="3 7" id="KW-0812">Transmembrane</keyword>
<feature type="transmembrane region" description="Helical" evidence="7">
    <location>
        <begin position="256"/>
        <end position="274"/>
    </location>
</feature>
<comment type="subcellular location">
    <subcellularLocation>
        <location evidence="1">Cell membrane</location>
        <topology evidence="1">Multi-pass membrane protein</topology>
    </subcellularLocation>
</comment>
<evidence type="ECO:0000313" key="8">
    <source>
        <dbReference type="EMBL" id="AXK37740.1"/>
    </source>
</evidence>
<keyword evidence="9" id="KW-1185">Reference proteome</keyword>
<protein>
    <submittedName>
        <fullName evidence="8">MFS transporter</fullName>
    </submittedName>
</protein>
<dbReference type="SUPFAM" id="SSF103473">
    <property type="entry name" value="MFS general substrate transporter"/>
    <property type="match status" value="1"/>
</dbReference>
<evidence type="ECO:0000256" key="4">
    <source>
        <dbReference type="ARBA" id="ARBA00022989"/>
    </source>
</evidence>
<feature type="transmembrane region" description="Helical" evidence="7">
    <location>
        <begin position="217"/>
        <end position="236"/>
    </location>
</feature>
<dbReference type="CDD" id="cd06173">
    <property type="entry name" value="MFS_MefA_like"/>
    <property type="match status" value="1"/>
</dbReference>
<dbReference type="GO" id="GO:0005886">
    <property type="term" value="C:plasma membrane"/>
    <property type="evidence" value="ECO:0007669"/>
    <property type="project" value="UniProtKB-SubCell"/>
</dbReference>
<evidence type="ECO:0000313" key="9">
    <source>
        <dbReference type="Proteomes" id="UP000254425"/>
    </source>
</evidence>
<dbReference type="AlphaFoldDB" id="A0A345Y1H4"/>
<feature type="transmembrane region" description="Helical" evidence="7">
    <location>
        <begin position="373"/>
        <end position="394"/>
    </location>
</feature>
<feature type="transmembrane region" description="Helical" evidence="7">
    <location>
        <begin position="146"/>
        <end position="166"/>
    </location>
</feature>
<feature type="transmembrane region" description="Helical" evidence="7">
    <location>
        <begin position="311"/>
        <end position="331"/>
    </location>
</feature>
<dbReference type="EMBL" id="CP031320">
    <property type="protein sequence ID" value="AXK37740.1"/>
    <property type="molecule type" value="Genomic_DNA"/>
</dbReference>
<evidence type="ECO:0000256" key="2">
    <source>
        <dbReference type="ARBA" id="ARBA00022475"/>
    </source>
</evidence>
<dbReference type="KEGG" id="sarm:DVA86_28885"/>
<dbReference type="PANTHER" id="PTHR23513">
    <property type="entry name" value="INTEGRAL MEMBRANE EFFLUX PROTEIN-RELATED"/>
    <property type="match status" value="1"/>
</dbReference>
<keyword evidence="4 7" id="KW-1133">Transmembrane helix</keyword>
<dbReference type="InterPro" id="IPR036259">
    <property type="entry name" value="MFS_trans_sf"/>
</dbReference>
<feature type="region of interest" description="Disordered" evidence="6">
    <location>
        <begin position="177"/>
        <end position="196"/>
    </location>
</feature>
<dbReference type="PANTHER" id="PTHR23513:SF17">
    <property type="entry name" value="MEMBRANE PROTEIN"/>
    <property type="match status" value="1"/>
</dbReference>
<keyword evidence="5 7" id="KW-0472">Membrane</keyword>
<proteinExistence type="predicted"/>
<accession>A0A345Y1H4</accession>
<organism evidence="8 9">
    <name type="scientific">Streptomyces armeniacus</name>
    <dbReference type="NCBI Taxonomy" id="83291"/>
    <lineage>
        <taxon>Bacteria</taxon>
        <taxon>Bacillati</taxon>
        <taxon>Actinomycetota</taxon>
        <taxon>Actinomycetes</taxon>
        <taxon>Kitasatosporales</taxon>
        <taxon>Streptomycetaceae</taxon>
        <taxon>Streptomyces</taxon>
    </lineage>
</organism>
<reference evidence="8 9" key="1">
    <citation type="submission" date="2018-07" db="EMBL/GenBank/DDBJ databases">
        <title>Draft genome of the type strain Streptomyces armeniacus ATCC 15676.</title>
        <authorList>
            <person name="Labana P."/>
            <person name="Gosse J.T."/>
            <person name="Boddy C.N."/>
        </authorList>
    </citation>
    <scope>NUCLEOTIDE SEQUENCE [LARGE SCALE GENOMIC DNA]</scope>
    <source>
        <strain evidence="8 9">ATCC 15676</strain>
    </source>
</reference>
<dbReference type="InterPro" id="IPR011701">
    <property type="entry name" value="MFS"/>
</dbReference>
<sequence>MVGDGVYFVALGWAAAEVAGPAQVGMVMAAGAVPRAVLMLGGGVAADRFGPRGAVLGSDAVRCAVILAVAAALAFASPGLWLLVAVALVFGAVDALFLPAVGALPPRLTGPDQLTRVQGMRALAIRTGHTAGPPLGGLAMGLGGTAAAFACAGGLFALSLTLLLAVRIGPLPAGPAARTEGAAGTGDRTEAGAAPGERATAWRELVDGLRYIRRHRLIGPLVVSGAASEILLNGPLNVGLVLLAAERGWGASGMGWIVSAFGAGAGAGALLITVRGRLPYAGRVQIGTLAVCAVTLGTVGLLPTLPAAMGAAGAAGLLAGVCGGLSQALILTSAAPSLLGRVTAVLSLSSLGLAPLSYPVFGAAAGRWGVGETFAACGALGLLVAFGTLLSPAVRAAELPRPAPGPARAPGNANHG</sequence>
<feature type="transmembrane region" description="Helical" evidence="7">
    <location>
        <begin position="286"/>
        <end position="305"/>
    </location>
</feature>
<dbReference type="Proteomes" id="UP000254425">
    <property type="component" value="Chromosome"/>
</dbReference>
<keyword evidence="2" id="KW-1003">Cell membrane</keyword>
<evidence type="ECO:0000256" key="3">
    <source>
        <dbReference type="ARBA" id="ARBA00022692"/>
    </source>
</evidence>
<evidence type="ECO:0000256" key="6">
    <source>
        <dbReference type="SAM" id="MobiDB-lite"/>
    </source>
</evidence>
<dbReference type="GO" id="GO:0022857">
    <property type="term" value="F:transmembrane transporter activity"/>
    <property type="evidence" value="ECO:0007669"/>
    <property type="project" value="InterPro"/>
</dbReference>
<evidence type="ECO:0000256" key="7">
    <source>
        <dbReference type="SAM" id="Phobius"/>
    </source>
</evidence>
<dbReference type="Pfam" id="PF07690">
    <property type="entry name" value="MFS_1"/>
    <property type="match status" value="1"/>
</dbReference>
<evidence type="ECO:0000256" key="5">
    <source>
        <dbReference type="ARBA" id="ARBA00023136"/>
    </source>
</evidence>
<name>A0A345Y1H4_9ACTN</name>
<dbReference type="Gene3D" id="1.20.1250.20">
    <property type="entry name" value="MFS general substrate transporter like domains"/>
    <property type="match status" value="1"/>
</dbReference>